<name>A0A965ZH73_9SPHI</name>
<reference evidence="3" key="1">
    <citation type="submission" date="2020-01" db="EMBL/GenBank/DDBJ databases">
        <authorList>
            <person name="Seo Y.L."/>
        </authorList>
    </citation>
    <scope>NUCLEOTIDE SEQUENCE</scope>
    <source>
        <strain evidence="3">R11</strain>
    </source>
</reference>
<feature type="transmembrane region" description="Helical" evidence="1">
    <location>
        <begin position="43"/>
        <end position="66"/>
    </location>
</feature>
<feature type="transmembrane region" description="Helical" evidence="1">
    <location>
        <begin position="135"/>
        <end position="155"/>
    </location>
</feature>
<organism evidence="3 4">
    <name type="scientific">Mucilaginibacter agri</name>
    <dbReference type="NCBI Taxonomy" id="2695265"/>
    <lineage>
        <taxon>Bacteria</taxon>
        <taxon>Pseudomonadati</taxon>
        <taxon>Bacteroidota</taxon>
        <taxon>Sphingobacteriia</taxon>
        <taxon>Sphingobacteriales</taxon>
        <taxon>Sphingobacteriaceae</taxon>
        <taxon>Mucilaginibacter</taxon>
    </lineage>
</organism>
<feature type="transmembrane region" description="Helical" evidence="1">
    <location>
        <begin position="12"/>
        <end position="31"/>
    </location>
</feature>
<dbReference type="Pfam" id="PF01757">
    <property type="entry name" value="Acyl_transf_3"/>
    <property type="match status" value="1"/>
</dbReference>
<dbReference type="PANTHER" id="PTHR23028:SF53">
    <property type="entry name" value="ACYL_TRANSF_3 DOMAIN-CONTAINING PROTEIN"/>
    <property type="match status" value="1"/>
</dbReference>
<keyword evidence="4" id="KW-1185">Reference proteome</keyword>
<keyword evidence="3" id="KW-0012">Acyltransferase</keyword>
<gene>
    <name evidence="3" type="ORF">GSY63_16410</name>
</gene>
<reference evidence="3" key="2">
    <citation type="submission" date="2020-10" db="EMBL/GenBank/DDBJ databases">
        <title>Mucilaginibacter sp. nov., isolated from soil.</title>
        <authorList>
            <person name="Jeon C.O."/>
        </authorList>
    </citation>
    <scope>NUCLEOTIDE SEQUENCE</scope>
    <source>
        <strain evidence="3">R11</strain>
    </source>
</reference>
<feature type="transmembrane region" description="Helical" evidence="1">
    <location>
        <begin position="214"/>
        <end position="245"/>
    </location>
</feature>
<dbReference type="GO" id="GO:0016020">
    <property type="term" value="C:membrane"/>
    <property type="evidence" value="ECO:0007669"/>
    <property type="project" value="TreeGrafter"/>
</dbReference>
<feature type="transmembrane region" description="Helical" evidence="1">
    <location>
        <begin position="185"/>
        <end position="202"/>
    </location>
</feature>
<dbReference type="RefSeq" id="WP_166586894.1">
    <property type="nucleotide sequence ID" value="NZ_WWEO01000043.1"/>
</dbReference>
<dbReference type="Proteomes" id="UP000638732">
    <property type="component" value="Unassembled WGS sequence"/>
</dbReference>
<evidence type="ECO:0000313" key="4">
    <source>
        <dbReference type="Proteomes" id="UP000638732"/>
    </source>
</evidence>
<feature type="transmembrane region" description="Helical" evidence="1">
    <location>
        <begin position="87"/>
        <end position="105"/>
    </location>
</feature>
<keyword evidence="1" id="KW-0472">Membrane</keyword>
<evidence type="ECO:0000313" key="3">
    <source>
        <dbReference type="EMBL" id="NCD70950.1"/>
    </source>
</evidence>
<sequence length="337" mass="38571">MEIKQKVNSLGFLRGLAVTMVCFCHFGNALSHGNVLAKMFDIFHVYGKIGVQVFFVISGFIIPLSMDKAKYHIKFYFKFLAKRAVRLHPPYLVALVLTFVIIAVVNHVKHIPFPETPISVIKSCFYLYVPANNPVFWTLQIEAEYYIFMGLYFALLKRYTNLTLCLSIPLFMILSQTGVVSHIGLLNYLIFFLMGTVGYLIYNRNRAKNYLKYIFLAALIVFSFAYYELAATIAALFTITFILFYRKPVNKVFDFAGEISYSIYLIHFPIGVKLINLAVSHVNPNYYLILFLVTNVIVFGLGILFWKFVEKPFGNLSNKIRYGATQTVPKPLPLITA</sequence>
<feature type="transmembrane region" description="Helical" evidence="1">
    <location>
        <begin position="286"/>
        <end position="309"/>
    </location>
</feature>
<feature type="transmembrane region" description="Helical" evidence="1">
    <location>
        <begin position="162"/>
        <end position="179"/>
    </location>
</feature>
<dbReference type="GO" id="GO:0016747">
    <property type="term" value="F:acyltransferase activity, transferring groups other than amino-acyl groups"/>
    <property type="evidence" value="ECO:0007669"/>
    <property type="project" value="InterPro"/>
</dbReference>
<evidence type="ECO:0000256" key="1">
    <source>
        <dbReference type="SAM" id="Phobius"/>
    </source>
</evidence>
<comment type="caution">
    <text evidence="3">The sequence shown here is derived from an EMBL/GenBank/DDBJ whole genome shotgun (WGS) entry which is preliminary data.</text>
</comment>
<accession>A0A965ZH73</accession>
<keyword evidence="1" id="KW-0812">Transmembrane</keyword>
<proteinExistence type="predicted"/>
<dbReference type="InterPro" id="IPR002656">
    <property type="entry name" value="Acyl_transf_3_dom"/>
</dbReference>
<dbReference type="AlphaFoldDB" id="A0A965ZH73"/>
<dbReference type="PANTHER" id="PTHR23028">
    <property type="entry name" value="ACETYLTRANSFERASE"/>
    <property type="match status" value="1"/>
</dbReference>
<keyword evidence="1" id="KW-1133">Transmembrane helix</keyword>
<dbReference type="InterPro" id="IPR050879">
    <property type="entry name" value="Acyltransferase_3"/>
</dbReference>
<feature type="domain" description="Acyltransferase 3" evidence="2">
    <location>
        <begin position="9"/>
        <end position="299"/>
    </location>
</feature>
<keyword evidence="3" id="KW-0808">Transferase</keyword>
<dbReference type="GO" id="GO:0000271">
    <property type="term" value="P:polysaccharide biosynthetic process"/>
    <property type="evidence" value="ECO:0007669"/>
    <property type="project" value="TreeGrafter"/>
</dbReference>
<evidence type="ECO:0000259" key="2">
    <source>
        <dbReference type="Pfam" id="PF01757"/>
    </source>
</evidence>
<dbReference type="EMBL" id="WWEO01000043">
    <property type="protein sequence ID" value="NCD70950.1"/>
    <property type="molecule type" value="Genomic_DNA"/>
</dbReference>
<protein>
    <submittedName>
        <fullName evidence="3">Acyltransferase family protein</fullName>
    </submittedName>
</protein>